<sequence>MEHHRKGSSANEVILNPTSTNTTKIKLPELTLISQIKCTQYC</sequence>
<dbReference type="EMBL" id="JRES01001343">
    <property type="protein sequence ID" value="KNC23544.1"/>
    <property type="molecule type" value="Genomic_DNA"/>
</dbReference>
<dbReference type="Proteomes" id="UP000037069">
    <property type="component" value="Unassembled WGS sequence"/>
</dbReference>
<evidence type="ECO:0000313" key="1">
    <source>
        <dbReference type="EMBL" id="KNC23544.1"/>
    </source>
</evidence>
<dbReference type="AlphaFoldDB" id="A0A0L0BWC9"/>
<accession>A0A0L0BWC9</accession>
<evidence type="ECO:0000313" key="2">
    <source>
        <dbReference type="Proteomes" id="UP000037069"/>
    </source>
</evidence>
<organism evidence="1 2">
    <name type="scientific">Lucilia cuprina</name>
    <name type="common">Green bottle fly</name>
    <name type="synonym">Australian sheep blowfly</name>
    <dbReference type="NCBI Taxonomy" id="7375"/>
    <lineage>
        <taxon>Eukaryota</taxon>
        <taxon>Metazoa</taxon>
        <taxon>Ecdysozoa</taxon>
        <taxon>Arthropoda</taxon>
        <taxon>Hexapoda</taxon>
        <taxon>Insecta</taxon>
        <taxon>Pterygota</taxon>
        <taxon>Neoptera</taxon>
        <taxon>Endopterygota</taxon>
        <taxon>Diptera</taxon>
        <taxon>Brachycera</taxon>
        <taxon>Muscomorpha</taxon>
        <taxon>Oestroidea</taxon>
        <taxon>Calliphoridae</taxon>
        <taxon>Luciliinae</taxon>
        <taxon>Lucilia</taxon>
    </lineage>
</organism>
<proteinExistence type="predicted"/>
<reference evidence="1 2" key="1">
    <citation type="journal article" date="2015" name="Nat. Commun.">
        <title>Lucilia cuprina genome unlocks parasitic fly biology to underpin future interventions.</title>
        <authorList>
            <person name="Anstead C.A."/>
            <person name="Korhonen P.K."/>
            <person name="Young N.D."/>
            <person name="Hall R.S."/>
            <person name="Jex A.R."/>
            <person name="Murali S.C."/>
            <person name="Hughes D.S."/>
            <person name="Lee S.F."/>
            <person name="Perry T."/>
            <person name="Stroehlein A.J."/>
            <person name="Ansell B.R."/>
            <person name="Breugelmans B."/>
            <person name="Hofmann A."/>
            <person name="Qu J."/>
            <person name="Dugan S."/>
            <person name="Lee S.L."/>
            <person name="Chao H."/>
            <person name="Dinh H."/>
            <person name="Han Y."/>
            <person name="Doddapaneni H.V."/>
            <person name="Worley K.C."/>
            <person name="Muzny D.M."/>
            <person name="Ioannidis P."/>
            <person name="Waterhouse R.M."/>
            <person name="Zdobnov E.M."/>
            <person name="James P.J."/>
            <person name="Bagnall N.H."/>
            <person name="Kotze A.C."/>
            <person name="Gibbs R.A."/>
            <person name="Richards S."/>
            <person name="Batterham P."/>
            <person name="Gasser R.B."/>
        </authorList>
    </citation>
    <scope>NUCLEOTIDE SEQUENCE [LARGE SCALE GENOMIC DNA]</scope>
    <source>
        <strain evidence="1 2">LS</strain>
        <tissue evidence="1">Full body</tissue>
    </source>
</reference>
<protein>
    <submittedName>
        <fullName evidence="1">Uncharacterized protein</fullName>
    </submittedName>
</protein>
<keyword evidence="2" id="KW-1185">Reference proteome</keyword>
<name>A0A0L0BWC9_LUCCU</name>
<gene>
    <name evidence="1" type="ORF">FF38_14443</name>
</gene>
<comment type="caution">
    <text evidence="1">The sequence shown here is derived from an EMBL/GenBank/DDBJ whole genome shotgun (WGS) entry which is preliminary data.</text>
</comment>